<sequence length="415" mass="45341">MTRQTHVMRADVRASWDRAQRRGLHPDRHLPEVGLTRDEVRTWRRDHRMASVWPVLFASLESAASEPGHVLFGGDADGHLLWVQGDAAARQVAERANLVPGARWHEAEAGTNGVGTALALGRAFQVRGTEHYLSVAAGFTCSAAPIRDPVSGAVIGVVDVTCKLRNTSPLALPLVTMAARLAEAHLRDLARQRDAEIRTRYLDRVLSRVGDHCALLSQEGRLLHAAPSGWLPAIWPAPLLEGETELPDGRRVVLERLSPGGPFSVHALPTRYSGEQAPRVSALGRNRAVLWMDGLVHELSLRHSELVVLLLANPAGTTAAMLARELYGNDGKTVTVRAELARLRRIIGYRLSSDPYRLDSRIRADFRQLEADAANGVDLRGRYPGPLLPGSKAPGVRRIRERLHHQLASAGSPGP</sequence>
<organism evidence="2 3">
    <name type="scientific">Nocardia amamiensis</name>
    <dbReference type="NCBI Taxonomy" id="404578"/>
    <lineage>
        <taxon>Bacteria</taxon>
        <taxon>Bacillati</taxon>
        <taxon>Actinomycetota</taxon>
        <taxon>Actinomycetes</taxon>
        <taxon>Mycobacteriales</taxon>
        <taxon>Nocardiaceae</taxon>
        <taxon>Nocardia</taxon>
    </lineage>
</organism>
<keyword evidence="3" id="KW-1185">Reference proteome</keyword>
<dbReference type="Gene3D" id="3.30.450.40">
    <property type="match status" value="1"/>
</dbReference>
<dbReference type="InterPro" id="IPR003018">
    <property type="entry name" value="GAF"/>
</dbReference>
<feature type="domain" description="GAF" evidence="1">
    <location>
        <begin position="80"/>
        <end position="185"/>
    </location>
</feature>
<dbReference type="Proteomes" id="UP000702209">
    <property type="component" value="Unassembled WGS sequence"/>
</dbReference>
<evidence type="ECO:0000259" key="1">
    <source>
        <dbReference type="Pfam" id="PF01590"/>
    </source>
</evidence>
<evidence type="ECO:0000313" key="3">
    <source>
        <dbReference type="Proteomes" id="UP000702209"/>
    </source>
</evidence>
<reference evidence="2 3" key="1">
    <citation type="submission" date="2020-10" db="EMBL/GenBank/DDBJ databases">
        <title>Identification of Nocardia species via Next-generation sequencing and recognition of intraspecies genetic diversity.</title>
        <authorList>
            <person name="Li P."/>
            <person name="Li P."/>
            <person name="Lu B."/>
        </authorList>
    </citation>
    <scope>NUCLEOTIDE SEQUENCE [LARGE SCALE GENOMIC DNA]</scope>
    <source>
        <strain evidence="2 3">BJ06-0157</strain>
    </source>
</reference>
<dbReference type="RefSeq" id="WP_195127749.1">
    <property type="nucleotide sequence ID" value="NZ_JADLQX010000001.1"/>
</dbReference>
<evidence type="ECO:0000313" key="2">
    <source>
        <dbReference type="EMBL" id="MBF6296400.1"/>
    </source>
</evidence>
<accession>A0ABS0CIG9</accession>
<proteinExistence type="predicted"/>
<dbReference type="InterPro" id="IPR029016">
    <property type="entry name" value="GAF-like_dom_sf"/>
</dbReference>
<name>A0ABS0CIG9_9NOCA</name>
<dbReference type="Pfam" id="PF01590">
    <property type="entry name" value="GAF"/>
    <property type="match status" value="1"/>
</dbReference>
<gene>
    <name evidence="2" type="ORF">IU459_02450</name>
</gene>
<dbReference type="EMBL" id="JADLQX010000001">
    <property type="protein sequence ID" value="MBF6296400.1"/>
    <property type="molecule type" value="Genomic_DNA"/>
</dbReference>
<protein>
    <submittedName>
        <fullName evidence="2">GAF domain-containing protein</fullName>
    </submittedName>
</protein>
<comment type="caution">
    <text evidence="2">The sequence shown here is derived from an EMBL/GenBank/DDBJ whole genome shotgun (WGS) entry which is preliminary data.</text>
</comment>